<dbReference type="InterPro" id="IPR043148">
    <property type="entry name" value="TagF_C"/>
</dbReference>
<feature type="transmembrane region" description="Helical" evidence="1">
    <location>
        <begin position="103"/>
        <end position="124"/>
    </location>
</feature>
<gene>
    <name evidence="2" type="ORF">F4554_002162</name>
</gene>
<reference evidence="2 3" key="1">
    <citation type="submission" date="2020-07" db="EMBL/GenBank/DDBJ databases">
        <title>Sequencing the genomes of 1000 actinobacteria strains.</title>
        <authorList>
            <person name="Klenk H.-P."/>
        </authorList>
    </citation>
    <scope>NUCLEOTIDE SEQUENCE [LARGE SCALE GENOMIC DNA]</scope>
    <source>
        <strain evidence="2 3">DSM 18448</strain>
    </source>
</reference>
<dbReference type="RefSeq" id="WP_179787237.1">
    <property type="nucleotide sequence ID" value="NZ_BAAARR010000008.1"/>
</dbReference>
<dbReference type="Proteomes" id="UP000579605">
    <property type="component" value="Unassembled WGS sequence"/>
</dbReference>
<evidence type="ECO:0000313" key="2">
    <source>
        <dbReference type="EMBL" id="NYH89524.1"/>
    </source>
</evidence>
<protein>
    <recommendedName>
        <fullName evidence="4">CDP-Glycerol:Poly(Glycerophosphate) glycerophosphotransferase</fullName>
    </recommendedName>
</protein>
<keyword evidence="3" id="KW-1185">Reference proteome</keyword>
<evidence type="ECO:0008006" key="4">
    <source>
        <dbReference type="Google" id="ProtNLM"/>
    </source>
</evidence>
<name>A0A852Z9D1_9ACTN</name>
<evidence type="ECO:0000256" key="1">
    <source>
        <dbReference type="SAM" id="Phobius"/>
    </source>
</evidence>
<feature type="transmembrane region" description="Helical" evidence="1">
    <location>
        <begin position="187"/>
        <end position="210"/>
    </location>
</feature>
<proteinExistence type="predicted"/>
<sequence>MTNRLVQVTERAPAPDTGRRALGLAGGLVLAYAGLLVTALVPTAAGLLVTALAVAALEVAGTLRAPFVGWALSRIGLGSQWRGLLRAVAVLAFLVRTEAPRSWFVVAVAGLLALAALRAAGAGLGEVVHRARKMPVLSRGLDLGRLRVPRALPPVLGRHADTTLGCPDVALSAGAAVAVLAGSAGPLVAGAVVAAALVLAGVAVLAYAAVEMRRLSRARLRAAVDNALAKAAPEVAVHFGSGPDTLYQLEMWVETLERLDVSVLLILRDRETFRHLGPTTLPVLCVEHGTVLMELPLPHLRVAMYVSHAVSNLHLLRRRGVRHVFVGHGDSDKAVTTNPFLKAYDEVWVSGPAARERFAAAGIGIDPARVVEIGRPQLDEVAGRPDVSTAGQRVAGRLTVLYAPTWEGYGDEPHQTSLGAGGRELVERLLAEGDVRVLYRPHPLAGTRDPGVARAHREIVALLGGHRVNRPASPERLAVPRDDLDAMATPATTSRVEEVTARAAWAGAQLADRPGPPVHLVVPGPDFDLYACFTAADVLVSDVSSVITDFLARGRPYAVTNPAGLPEEQFIVRYPSCRGGYLLGADCAGLDRLLAAGRGQADPAATERAKLRAELLGPAEPPALERMRKAVAGS</sequence>
<keyword evidence="1" id="KW-1133">Transmembrane helix</keyword>
<dbReference type="EMBL" id="JACBZH010000001">
    <property type="protein sequence ID" value="NYH89524.1"/>
    <property type="molecule type" value="Genomic_DNA"/>
</dbReference>
<accession>A0A852Z9D1</accession>
<keyword evidence="1" id="KW-0472">Membrane</keyword>
<evidence type="ECO:0000313" key="3">
    <source>
        <dbReference type="Proteomes" id="UP000579605"/>
    </source>
</evidence>
<organism evidence="2 3">
    <name type="scientific">Actinopolymorpha rutila</name>
    <dbReference type="NCBI Taxonomy" id="446787"/>
    <lineage>
        <taxon>Bacteria</taxon>
        <taxon>Bacillati</taxon>
        <taxon>Actinomycetota</taxon>
        <taxon>Actinomycetes</taxon>
        <taxon>Propionibacteriales</taxon>
        <taxon>Actinopolymorphaceae</taxon>
        <taxon>Actinopolymorpha</taxon>
    </lineage>
</organism>
<comment type="caution">
    <text evidence="2">The sequence shown here is derived from an EMBL/GenBank/DDBJ whole genome shotgun (WGS) entry which is preliminary data.</text>
</comment>
<keyword evidence="1" id="KW-0812">Transmembrane</keyword>
<dbReference type="Gene3D" id="3.40.50.12580">
    <property type="match status" value="1"/>
</dbReference>
<dbReference type="AlphaFoldDB" id="A0A852Z9D1"/>
<feature type="transmembrane region" description="Helical" evidence="1">
    <location>
        <begin position="21"/>
        <end position="41"/>
    </location>
</feature>